<protein>
    <submittedName>
        <fullName evidence="1">Uncharacterized protein</fullName>
    </submittedName>
</protein>
<gene>
    <name evidence="1" type="ORF">OL497_11820</name>
</gene>
<name>A0ABT3IKV1_9BACT</name>
<dbReference type="RefSeq" id="WP_264730324.1">
    <property type="nucleotide sequence ID" value="NZ_JAPDNR010000001.1"/>
</dbReference>
<reference evidence="1 2" key="1">
    <citation type="submission" date="2022-10" db="EMBL/GenBank/DDBJ databases">
        <title>Chitinophaga nivalis PC15 sp. nov., isolated from Pyeongchang county, South Korea.</title>
        <authorList>
            <person name="Trinh H.N."/>
        </authorList>
    </citation>
    <scope>NUCLEOTIDE SEQUENCE [LARGE SCALE GENOMIC DNA]</scope>
    <source>
        <strain evidence="1 2">PC14</strain>
    </source>
</reference>
<evidence type="ECO:0000313" key="2">
    <source>
        <dbReference type="Proteomes" id="UP001207742"/>
    </source>
</evidence>
<organism evidence="1 2">
    <name type="scientific">Chitinophaga nivalis</name>
    <dbReference type="NCBI Taxonomy" id="2991709"/>
    <lineage>
        <taxon>Bacteria</taxon>
        <taxon>Pseudomonadati</taxon>
        <taxon>Bacteroidota</taxon>
        <taxon>Chitinophagia</taxon>
        <taxon>Chitinophagales</taxon>
        <taxon>Chitinophagaceae</taxon>
        <taxon>Chitinophaga</taxon>
    </lineage>
</organism>
<keyword evidence="2" id="KW-1185">Reference proteome</keyword>
<proteinExistence type="predicted"/>
<dbReference type="Proteomes" id="UP001207742">
    <property type="component" value="Unassembled WGS sequence"/>
</dbReference>
<evidence type="ECO:0000313" key="1">
    <source>
        <dbReference type="EMBL" id="MCW3484587.1"/>
    </source>
</evidence>
<dbReference type="EMBL" id="JAPDNS010000001">
    <property type="protein sequence ID" value="MCW3484587.1"/>
    <property type="molecule type" value="Genomic_DNA"/>
</dbReference>
<accession>A0ABT3IKV1</accession>
<sequence>MESVINYYDYTLPGCESCSHSPAAIHRIRQPVKRAAIREKGPVPYGAYTTGCYHSQHAGQEDSAGNH</sequence>
<comment type="caution">
    <text evidence="1">The sequence shown here is derived from an EMBL/GenBank/DDBJ whole genome shotgun (WGS) entry which is preliminary data.</text>
</comment>